<dbReference type="KEGG" id="kcr:Kcr_1224"/>
<evidence type="ECO:0000259" key="5">
    <source>
        <dbReference type="Pfam" id="PF01975"/>
    </source>
</evidence>
<reference evidence="6 7" key="1">
    <citation type="journal article" date="2008" name="Proc. Natl. Acad. Sci. U.S.A.">
        <title>A korarchaeal genome reveals new insights into the evolution of the Archaea.</title>
        <authorList>
            <person name="Elkins J.G."/>
            <person name="Podar M."/>
            <person name="Graham D.E."/>
            <person name="Makarova K.S."/>
            <person name="Wolf Y."/>
            <person name="Randau L."/>
            <person name="Hedlund B.P."/>
            <person name="Brochier-Armanet C."/>
            <person name="Kunin V."/>
            <person name="Anderson I."/>
            <person name="Lapidus A."/>
            <person name="Goltsman E."/>
            <person name="Barry K."/>
            <person name="Koonin E.V."/>
            <person name="Hugenholtz P."/>
            <person name="Kyrpides N."/>
            <person name="Wanner G."/>
            <person name="Richardson P."/>
            <person name="Keller M."/>
            <person name="Stetter K.O."/>
        </authorList>
    </citation>
    <scope>NUCLEOTIDE SEQUENCE [LARGE SCALE GENOMIC DNA]</scope>
    <source>
        <strain evidence="7">OPF8</strain>
    </source>
</reference>
<evidence type="ECO:0000256" key="1">
    <source>
        <dbReference type="ARBA" id="ARBA00011062"/>
    </source>
</evidence>
<dbReference type="InterPro" id="IPR036523">
    <property type="entry name" value="SurE-like_sf"/>
</dbReference>
<evidence type="ECO:0000256" key="4">
    <source>
        <dbReference type="HAMAP-Rule" id="MF_00060"/>
    </source>
</evidence>
<dbReference type="Pfam" id="PF01975">
    <property type="entry name" value="SurE"/>
    <property type="match status" value="1"/>
</dbReference>
<feature type="binding site" evidence="4">
    <location>
        <position position="11"/>
    </location>
    <ligand>
        <name>a divalent metal cation</name>
        <dbReference type="ChEBI" id="CHEBI:60240"/>
    </ligand>
</feature>
<dbReference type="EnsemblBacteria" id="ACB07970">
    <property type="protein sequence ID" value="ACB07970"/>
    <property type="gene ID" value="Kcr_1224"/>
</dbReference>
<dbReference type="InParanoid" id="B1L691"/>
<dbReference type="EC" id="3.1.3.5" evidence="4"/>
<comment type="catalytic activity">
    <reaction evidence="4">
        <text>a ribonucleoside 5'-phosphate + H2O = a ribonucleoside + phosphate</text>
        <dbReference type="Rhea" id="RHEA:12484"/>
        <dbReference type="ChEBI" id="CHEBI:15377"/>
        <dbReference type="ChEBI" id="CHEBI:18254"/>
        <dbReference type="ChEBI" id="CHEBI:43474"/>
        <dbReference type="ChEBI" id="CHEBI:58043"/>
        <dbReference type="EC" id="3.1.3.5"/>
    </reaction>
</comment>
<dbReference type="GeneID" id="6094501"/>
<keyword evidence="4" id="KW-0963">Cytoplasm</keyword>
<keyword evidence="3 4" id="KW-0378">Hydrolase</keyword>
<feature type="domain" description="Survival protein SurE-like phosphatase/nucleotidase" evidence="5">
    <location>
        <begin position="5"/>
        <end position="202"/>
    </location>
</feature>
<feature type="binding site" evidence="4">
    <location>
        <position position="103"/>
    </location>
    <ligand>
        <name>a divalent metal cation</name>
        <dbReference type="ChEBI" id="CHEBI:60240"/>
    </ligand>
</feature>
<feature type="binding site" evidence="4">
    <location>
        <position position="43"/>
    </location>
    <ligand>
        <name>a divalent metal cation</name>
        <dbReference type="ChEBI" id="CHEBI:60240"/>
    </ligand>
</feature>
<accession>B1L691</accession>
<dbReference type="SUPFAM" id="SSF64167">
    <property type="entry name" value="SurE-like"/>
    <property type="match status" value="1"/>
</dbReference>
<dbReference type="OrthoDB" id="26873at2157"/>
<proteinExistence type="inferred from homology"/>
<dbReference type="GO" id="GO:0046872">
    <property type="term" value="F:metal ion binding"/>
    <property type="evidence" value="ECO:0007669"/>
    <property type="project" value="UniProtKB-UniRule"/>
</dbReference>
<evidence type="ECO:0000313" key="7">
    <source>
        <dbReference type="Proteomes" id="UP000001686"/>
    </source>
</evidence>
<dbReference type="InterPro" id="IPR002828">
    <property type="entry name" value="SurE-like_Pase/nucleotidase"/>
</dbReference>
<sequence>MESEILLTNDDGIHSAPFRALWIALLEAKIGKVTVVVPEHEMSAAGKGITLHKPLRIRKLPVKVSGFGYREAFTVSGTPGDAVTVALKFIMNSTPDIVVSGINVGDNITLDNLFTSGTIAAALQASIMGIKSSAFSVEIPGGQLSRPVDRFLTHARIAAKITDWILRRGMPEGVDLLNVNFPYRVSQDTPIRITRLARAKYENYVLERIDTRGNPYYWLGGNPVPVTEKDRGTDLYALTVERAISITPITLEMNLELLDCDEVNRKRKRALEELESLVEYLKESLSGA</sequence>
<dbReference type="PANTHER" id="PTHR30457">
    <property type="entry name" value="5'-NUCLEOTIDASE SURE"/>
    <property type="match status" value="1"/>
</dbReference>
<feature type="binding site" evidence="4">
    <location>
        <position position="10"/>
    </location>
    <ligand>
        <name>a divalent metal cation</name>
        <dbReference type="ChEBI" id="CHEBI:60240"/>
    </ligand>
</feature>
<evidence type="ECO:0000256" key="2">
    <source>
        <dbReference type="ARBA" id="ARBA00022723"/>
    </source>
</evidence>
<protein>
    <recommendedName>
        <fullName evidence="4">5'-nucleotidase SurE</fullName>
        <ecNumber evidence="4">3.1.3.5</ecNumber>
    </recommendedName>
    <alternativeName>
        <fullName evidence="4">Nucleoside 5'-monophosphate phosphohydrolase</fullName>
    </alternativeName>
</protein>
<dbReference type="GO" id="GO:0005737">
    <property type="term" value="C:cytoplasm"/>
    <property type="evidence" value="ECO:0007669"/>
    <property type="project" value="UniProtKB-SubCell"/>
</dbReference>
<dbReference type="HOGENOM" id="CLU_045192_1_3_2"/>
<dbReference type="HAMAP" id="MF_00060">
    <property type="entry name" value="SurE"/>
    <property type="match status" value="1"/>
</dbReference>
<dbReference type="PANTHER" id="PTHR30457:SF0">
    <property type="entry name" value="PHOSPHATASE, PUTATIVE (AFU_ORTHOLOGUE AFUA_4G01070)-RELATED"/>
    <property type="match status" value="1"/>
</dbReference>
<dbReference type="Proteomes" id="UP000001686">
    <property type="component" value="Chromosome"/>
</dbReference>
<keyword evidence="4" id="KW-0547">Nucleotide-binding</keyword>
<dbReference type="STRING" id="374847.Kcr_1224"/>
<dbReference type="AlphaFoldDB" id="B1L691"/>
<dbReference type="EMBL" id="CP000968">
    <property type="protein sequence ID" value="ACB07970.1"/>
    <property type="molecule type" value="Genomic_DNA"/>
</dbReference>
<gene>
    <name evidence="4" type="primary">surE</name>
    <name evidence="6" type="ordered locus">Kcr_1224</name>
</gene>
<organism evidence="6 7">
    <name type="scientific">Korarchaeum cryptofilum (strain OPF8)</name>
    <dbReference type="NCBI Taxonomy" id="374847"/>
    <lineage>
        <taxon>Archaea</taxon>
        <taxon>Thermoproteota</taxon>
        <taxon>Candidatus Korarchaeia</taxon>
        <taxon>Candidatus Korarchaeales</taxon>
        <taxon>Candidatus Korarchaeaceae</taxon>
        <taxon>Candidatus Korarchaeum</taxon>
    </lineage>
</organism>
<evidence type="ECO:0000313" key="6">
    <source>
        <dbReference type="EMBL" id="ACB07970.1"/>
    </source>
</evidence>
<dbReference type="Gene3D" id="3.40.1210.10">
    <property type="entry name" value="Survival protein SurE-like phosphatase/nucleotidase"/>
    <property type="match status" value="1"/>
</dbReference>
<comment type="subcellular location">
    <subcellularLocation>
        <location evidence="4">Cytoplasm</location>
    </subcellularLocation>
</comment>
<comment type="cofactor">
    <cofactor evidence="4">
        <name>a divalent metal cation</name>
        <dbReference type="ChEBI" id="CHEBI:60240"/>
    </cofactor>
    <text evidence="4">Binds 1 divalent metal cation per subunit.</text>
</comment>
<dbReference type="GO" id="GO:0008253">
    <property type="term" value="F:5'-nucleotidase activity"/>
    <property type="evidence" value="ECO:0007669"/>
    <property type="project" value="UniProtKB-UniRule"/>
</dbReference>
<dbReference type="eggNOG" id="arCOG02303">
    <property type="taxonomic scope" value="Archaea"/>
</dbReference>
<dbReference type="InterPro" id="IPR030048">
    <property type="entry name" value="SurE"/>
</dbReference>
<comment type="similarity">
    <text evidence="1 4">Belongs to the SurE nucleotidase family.</text>
</comment>
<evidence type="ECO:0000256" key="3">
    <source>
        <dbReference type="ARBA" id="ARBA00022801"/>
    </source>
</evidence>
<dbReference type="PhylomeDB" id="B1L691"/>
<keyword evidence="7" id="KW-1185">Reference proteome</keyword>
<dbReference type="NCBIfam" id="TIGR00087">
    <property type="entry name" value="surE"/>
    <property type="match status" value="1"/>
</dbReference>
<dbReference type="RefSeq" id="WP_012309867.1">
    <property type="nucleotide sequence ID" value="NC_010482.1"/>
</dbReference>
<comment type="function">
    <text evidence="4">Nucleotidase that shows phosphatase activity on nucleoside 5'-monophosphates.</text>
</comment>
<name>B1L691_KORCO</name>
<keyword evidence="2 4" id="KW-0479">Metal-binding</keyword>
<dbReference type="GO" id="GO:0000166">
    <property type="term" value="F:nucleotide binding"/>
    <property type="evidence" value="ECO:0007669"/>
    <property type="project" value="UniProtKB-KW"/>
</dbReference>